<dbReference type="GO" id="GO:0005886">
    <property type="term" value="C:plasma membrane"/>
    <property type="evidence" value="ECO:0007669"/>
    <property type="project" value="TreeGrafter"/>
</dbReference>
<evidence type="ECO:0000256" key="7">
    <source>
        <dbReference type="ARBA" id="ARBA00022840"/>
    </source>
</evidence>
<dbReference type="SFLD" id="SFLDF00027">
    <property type="entry name" value="p-type_atpase"/>
    <property type="match status" value="1"/>
</dbReference>
<feature type="region of interest" description="Disordered" evidence="18">
    <location>
        <begin position="1137"/>
        <end position="1210"/>
    </location>
</feature>
<comment type="cofactor">
    <cofactor evidence="16">
        <name>Mg(2+)</name>
        <dbReference type="ChEBI" id="CHEBI:18420"/>
    </cofactor>
</comment>
<evidence type="ECO:0000256" key="1">
    <source>
        <dbReference type="ARBA" id="ARBA00004127"/>
    </source>
</evidence>
<evidence type="ECO:0000256" key="5">
    <source>
        <dbReference type="ARBA" id="ARBA00022723"/>
    </source>
</evidence>
<evidence type="ECO:0000256" key="15">
    <source>
        <dbReference type="PIRSR" id="PIRSR606539-2"/>
    </source>
</evidence>
<dbReference type="EC" id="7.6.2.1" evidence="17"/>
<feature type="domain" description="P-type ATPase A" evidence="19">
    <location>
        <begin position="107"/>
        <end position="244"/>
    </location>
</feature>
<evidence type="ECO:0000313" key="21">
    <source>
        <dbReference type="EMBL" id="GMG32091.1"/>
    </source>
</evidence>
<feature type="binding site" evidence="15">
    <location>
        <position position="381"/>
    </location>
    <ligand>
        <name>ATP</name>
        <dbReference type="ChEBI" id="CHEBI:30616"/>
    </ligand>
</feature>
<dbReference type="GO" id="GO:0140346">
    <property type="term" value="F:phosphatidylserine flippase activity"/>
    <property type="evidence" value="ECO:0007669"/>
    <property type="project" value="UniProtKB-ARBA"/>
</dbReference>
<dbReference type="Pfam" id="PF13246">
    <property type="entry name" value="Cation_ATPase"/>
    <property type="match status" value="1"/>
</dbReference>
<feature type="binding site" evidence="15">
    <location>
        <position position="804"/>
    </location>
    <ligand>
        <name>ATP</name>
        <dbReference type="ChEBI" id="CHEBI:30616"/>
    </ligand>
</feature>
<evidence type="ECO:0000256" key="11">
    <source>
        <dbReference type="ARBA" id="ARBA00023136"/>
    </source>
</evidence>
<evidence type="ECO:0000256" key="8">
    <source>
        <dbReference type="ARBA" id="ARBA00022842"/>
    </source>
</evidence>
<feature type="binding site" evidence="15">
    <location>
        <position position="555"/>
    </location>
    <ligand>
        <name>ATP</name>
        <dbReference type="ChEBI" id="CHEBI:30616"/>
    </ligand>
</feature>
<dbReference type="Proteomes" id="UP001165063">
    <property type="component" value="Unassembled WGS sequence"/>
</dbReference>
<keyword evidence="10 17" id="KW-1133">Transmembrane helix</keyword>
<feature type="binding site" evidence="16">
    <location>
        <position position="381"/>
    </location>
    <ligand>
        <name>Mg(2+)</name>
        <dbReference type="ChEBI" id="CHEBI:18420"/>
    </ligand>
</feature>
<dbReference type="GO" id="GO:0012505">
    <property type="term" value="C:endomembrane system"/>
    <property type="evidence" value="ECO:0007669"/>
    <property type="project" value="UniProtKB-SubCell"/>
</dbReference>
<dbReference type="NCBIfam" id="TIGR01652">
    <property type="entry name" value="ATPase-Plipid"/>
    <property type="match status" value="1"/>
</dbReference>
<evidence type="ECO:0000256" key="14">
    <source>
        <dbReference type="PIRSR" id="PIRSR606539-1"/>
    </source>
</evidence>
<feature type="binding site" evidence="15">
    <location>
        <position position="810"/>
    </location>
    <ligand>
        <name>ATP</name>
        <dbReference type="ChEBI" id="CHEBI:30616"/>
    </ligand>
</feature>
<dbReference type="InterPro" id="IPR032630">
    <property type="entry name" value="P_typ_ATPase_c"/>
</dbReference>
<keyword evidence="22" id="KW-1185">Reference proteome</keyword>
<feature type="binding site" evidence="16">
    <location>
        <position position="834"/>
    </location>
    <ligand>
        <name>Mg(2+)</name>
        <dbReference type="ChEBI" id="CHEBI:18420"/>
    </ligand>
</feature>
<feature type="transmembrane region" description="Helical" evidence="17">
    <location>
        <begin position="970"/>
        <end position="989"/>
    </location>
</feature>
<feature type="binding site" evidence="15">
    <location>
        <position position="695"/>
    </location>
    <ligand>
        <name>ATP</name>
        <dbReference type="ChEBI" id="CHEBI:30616"/>
    </ligand>
</feature>
<dbReference type="InterPro" id="IPR023298">
    <property type="entry name" value="ATPase_P-typ_TM_dom_sf"/>
</dbReference>
<evidence type="ECO:0000256" key="18">
    <source>
        <dbReference type="SAM" id="MobiDB-lite"/>
    </source>
</evidence>
<evidence type="ECO:0000256" key="2">
    <source>
        <dbReference type="ARBA" id="ARBA00008109"/>
    </source>
</evidence>
<evidence type="ECO:0000313" key="22">
    <source>
        <dbReference type="Proteomes" id="UP001165063"/>
    </source>
</evidence>
<feature type="transmembrane region" description="Helical" evidence="17">
    <location>
        <begin position="1009"/>
        <end position="1029"/>
    </location>
</feature>
<keyword evidence="4 17" id="KW-0812">Transmembrane</keyword>
<feature type="transmembrane region" description="Helical" evidence="17">
    <location>
        <begin position="920"/>
        <end position="940"/>
    </location>
</feature>
<evidence type="ECO:0000256" key="6">
    <source>
        <dbReference type="ARBA" id="ARBA00022741"/>
    </source>
</evidence>
<dbReference type="SUPFAM" id="SSF81665">
    <property type="entry name" value="Calcium ATPase, transmembrane domain M"/>
    <property type="match status" value="1"/>
</dbReference>
<keyword evidence="7 15" id="KW-0067">ATP-binding</keyword>
<dbReference type="InterPro" id="IPR044492">
    <property type="entry name" value="P_typ_ATPase_HD_dom"/>
</dbReference>
<reference evidence="21" key="1">
    <citation type="submission" date="2023-04" db="EMBL/GenBank/DDBJ databases">
        <title>Ambrosiozyma monospora NBRC 1965.</title>
        <authorList>
            <person name="Ichikawa N."/>
            <person name="Sato H."/>
            <person name="Tonouchi N."/>
        </authorList>
    </citation>
    <scope>NUCLEOTIDE SEQUENCE</scope>
    <source>
        <strain evidence="21">NBRC 1965</strain>
    </source>
</reference>
<dbReference type="AlphaFoldDB" id="A0A9W6YSL1"/>
<accession>A0A9W6YSL1</accession>
<keyword evidence="3" id="KW-0813">Transport</keyword>
<feature type="binding site" evidence="15">
    <location>
        <position position="694"/>
    </location>
    <ligand>
        <name>ATP</name>
        <dbReference type="ChEBI" id="CHEBI:30616"/>
    </ligand>
</feature>
<feature type="binding site" evidence="15">
    <location>
        <position position="382"/>
    </location>
    <ligand>
        <name>ATP</name>
        <dbReference type="ChEBI" id="CHEBI:30616"/>
    </ligand>
</feature>
<dbReference type="Pfam" id="PF16212">
    <property type="entry name" value="PhoLip_ATPase_C"/>
    <property type="match status" value="1"/>
</dbReference>
<dbReference type="InterPro" id="IPR023214">
    <property type="entry name" value="HAD_sf"/>
</dbReference>
<evidence type="ECO:0000256" key="17">
    <source>
        <dbReference type="RuleBase" id="RU362033"/>
    </source>
</evidence>
<evidence type="ECO:0000256" key="10">
    <source>
        <dbReference type="ARBA" id="ARBA00022989"/>
    </source>
</evidence>
<dbReference type="SUPFAM" id="SSF81660">
    <property type="entry name" value="Metal cation-transporting ATPase, ATP-binding domain N"/>
    <property type="match status" value="1"/>
</dbReference>
<dbReference type="PANTHER" id="PTHR24092:SF180">
    <property type="entry name" value="PHOSPHOLIPID-TRANSPORTING ATPASE DNF1-RELATED"/>
    <property type="match status" value="1"/>
</dbReference>
<evidence type="ECO:0000256" key="9">
    <source>
        <dbReference type="ARBA" id="ARBA00022967"/>
    </source>
</evidence>
<comment type="catalytic activity">
    <reaction evidence="13">
        <text>a 1,2-diacyl-sn-glycero-3-phosphoethanolamine(out) + ATP + H2O = a 1,2-diacyl-sn-glycero-3-phosphoethanolamine(in) + ADP + phosphate + H(+)</text>
        <dbReference type="Rhea" id="RHEA:66132"/>
        <dbReference type="ChEBI" id="CHEBI:15377"/>
        <dbReference type="ChEBI" id="CHEBI:15378"/>
        <dbReference type="ChEBI" id="CHEBI:30616"/>
        <dbReference type="ChEBI" id="CHEBI:43474"/>
        <dbReference type="ChEBI" id="CHEBI:64612"/>
        <dbReference type="ChEBI" id="CHEBI:456216"/>
    </reaction>
    <physiologicalReaction direction="left-to-right" evidence="13">
        <dbReference type="Rhea" id="RHEA:66133"/>
    </physiologicalReaction>
</comment>
<feature type="compositionally biased region" description="Polar residues" evidence="18">
    <location>
        <begin position="1148"/>
        <end position="1163"/>
    </location>
</feature>
<feature type="binding site" evidence="15">
    <location>
        <position position="512"/>
    </location>
    <ligand>
        <name>ATP</name>
        <dbReference type="ChEBI" id="CHEBI:30616"/>
    </ligand>
</feature>
<feature type="transmembrane region" description="Helical" evidence="17">
    <location>
        <begin position="891"/>
        <end position="908"/>
    </location>
</feature>
<keyword evidence="5 16" id="KW-0479">Metal-binding</keyword>
<feature type="binding site" evidence="15">
    <location>
        <position position="578"/>
    </location>
    <ligand>
        <name>ATP</name>
        <dbReference type="ChEBI" id="CHEBI:30616"/>
    </ligand>
</feature>
<dbReference type="FunFam" id="3.40.50.1000:FF:000130">
    <property type="entry name" value="Phospholipid-transporting ATPase"/>
    <property type="match status" value="1"/>
</dbReference>
<feature type="compositionally biased region" description="Polar residues" evidence="18">
    <location>
        <begin position="56"/>
        <end position="74"/>
    </location>
</feature>
<gene>
    <name evidence="21" type="ORF">Amon01_000409600</name>
</gene>
<feature type="transmembrane region" description="Helical" evidence="17">
    <location>
        <begin position="1036"/>
        <end position="1056"/>
    </location>
</feature>
<dbReference type="InterPro" id="IPR059000">
    <property type="entry name" value="ATPase_P-type_domA"/>
</dbReference>
<dbReference type="InterPro" id="IPR001757">
    <property type="entry name" value="P_typ_ATPase"/>
</dbReference>
<protein>
    <recommendedName>
        <fullName evidence="17">Phospholipid-transporting ATPase</fullName>
        <ecNumber evidence="17">7.6.2.1</ecNumber>
    </recommendedName>
</protein>
<feature type="active site" description="4-aspartylphosphate intermediate" evidence="14">
    <location>
        <position position="381"/>
    </location>
</feature>
<dbReference type="NCBIfam" id="TIGR01494">
    <property type="entry name" value="ATPase_P-type"/>
    <property type="match status" value="1"/>
</dbReference>
<sequence>MGPHNPNVVVDNVGLWRRFKKACTRIMRKSMRAMNPRKNKGVDVTALQEEDVPDNFSLTSPRKSMATQRKSTASRPAAKISPFVPNTVSNPNINPEMTYKFRNSFWKNVNVGDIIRVRNNEEVPSDAVILSTSDPDGNCYIETKNLDGETNLKNRVALHCGKGLKHACDFERVQMTVQTEPPNLSLYKFKGAVHYTSYASEFDTVGHTATEAVNQDNMLLRGTMLRNTKWALCIVVATGTDTKIVMNSGVTPTKKSRISSQLNLSILFNFGILFILCFISGLINGLFYHKKHNSFKAFEYKPYAGWSAAANGVVSFFAALILYQTLVPISFYVSIEIIRTVQAFFIFADAKMYYKKLDFSCTPKSWNISDDLGQIEYIFSDKTGTLTQNVMEFKKCTIAGKQYGITYTEAQQGMDKRNGINVVAKAEEMKHKIDTEKLQMNDQLTPLNNDQYREGKLTFISNEYVSDTLNGDDPRRKAANEDFMKALALCHTVITETDHHGFLQFKAESPDEAALVQVARDVGIVFRERTSKGQVITMYDPEKPLLYETLDLIPFNSTRKRMSIILRTPEGKIVLYCKGADNIIYERLDKHSDEQMLSQTAIHLGEFAQEGLRTLCIAYKEIDQGFFDKWHARFKEAQASVSEDRDAKLDAIGEEIETGLTLIGGTAIEDKLQDGVPQSISLLRKAGIKLWVLTGDKVETAINIGFSCNLLDNRMELLVIQNAQDDANENASAKDLVEKFLSEKFGMSGSPQEIEHAKGDHSVPTSDTAIIVDGISLTTIFENHDLTMKFLLLCKQCKSVLCCRVSPAQKADIVKMVKNTLNVMTLAIGDGANDVSMIQCANVGVGIAGEEGRQAVMSSDYAIGQFRYLTRLLLVHGKWDYKRLAEMVPCFFYKNVNFVMVLFFYGIFCNFDGTYMYEFTYLMCYNLFFTSVPIIIMAILDQDVSDVVSLAVPQLYRTGVLGTEWSQYKFFYYMLDGLYQSAVAFWFPYLIYYQDKFQNMKGLQLDHRFWVGVYAAHISIFAANLYILMRQYMWDWLSILLVVLSNLMVFFWTGAWTSSLIAENFYKSGSQCYGSASFWCVLFIGIVASLLPRFVFDVLRRLYTPSDVNIVQEMVSKGDFDHYPADYDPTDVNQINESSDVLRHDSTSTDNGSTDLEKNNNGTLGMDDHHHHHEQHPQQPHQGSEAQQPAPPKLLIDPASTTGRKHDGPVRSFSKRWLSIKKKGSPWQSRLQNVHNDMVANGEVSSRTSLQIRSSTDVMTTPESLMRIHTRNSAALM</sequence>
<keyword evidence="9 17" id="KW-1278">Translocase</keyword>
<feature type="region of interest" description="Disordered" evidence="18">
    <location>
        <begin position="53"/>
        <end position="76"/>
    </location>
</feature>
<dbReference type="GO" id="GO:0016887">
    <property type="term" value="F:ATP hydrolysis activity"/>
    <property type="evidence" value="ECO:0007669"/>
    <property type="project" value="InterPro"/>
</dbReference>
<feature type="binding site" evidence="15">
    <location>
        <position position="613"/>
    </location>
    <ligand>
        <name>ATP</name>
        <dbReference type="ChEBI" id="CHEBI:30616"/>
    </ligand>
</feature>
<organism evidence="21 22">
    <name type="scientific">Ambrosiozyma monospora</name>
    <name type="common">Yeast</name>
    <name type="synonym">Endomycopsis monosporus</name>
    <dbReference type="NCBI Taxonomy" id="43982"/>
    <lineage>
        <taxon>Eukaryota</taxon>
        <taxon>Fungi</taxon>
        <taxon>Dikarya</taxon>
        <taxon>Ascomycota</taxon>
        <taxon>Saccharomycotina</taxon>
        <taxon>Pichiomycetes</taxon>
        <taxon>Pichiales</taxon>
        <taxon>Pichiaceae</taxon>
        <taxon>Ambrosiozyma</taxon>
    </lineage>
</organism>
<evidence type="ECO:0000256" key="4">
    <source>
        <dbReference type="ARBA" id="ARBA00022692"/>
    </source>
</evidence>
<dbReference type="SUPFAM" id="SSF56784">
    <property type="entry name" value="HAD-like"/>
    <property type="match status" value="1"/>
</dbReference>
<dbReference type="Gene3D" id="2.70.150.10">
    <property type="entry name" value="Calcium-transporting ATPase, cytoplasmic transduction domain A"/>
    <property type="match status" value="1"/>
</dbReference>
<keyword evidence="6 15" id="KW-0547">Nucleotide-binding</keyword>
<comment type="similarity">
    <text evidence="2 17">Belongs to the cation transport ATPase (P-type) (TC 3.A.3) family. Type IV subfamily.</text>
</comment>
<dbReference type="GO" id="GO:0000287">
    <property type="term" value="F:magnesium ion binding"/>
    <property type="evidence" value="ECO:0007669"/>
    <property type="project" value="UniProtKB-UniRule"/>
</dbReference>
<dbReference type="FunFam" id="3.40.50.1000:FF:000001">
    <property type="entry name" value="Phospholipid-transporting ATPase IC"/>
    <property type="match status" value="1"/>
</dbReference>
<evidence type="ECO:0000259" key="20">
    <source>
        <dbReference type="Pfam" id="PF16212"/>
    </source>
</evidence>
<proteinExistence type="inferred from homology"/>
<keyword evidence="8 16" id="KW-0460">Magnesium</keyword>
<evidence type="ECO:0000256" key="13">
    <source>
        <dbReference type="ARBA" id="ARBA00049128"/>
    </source>
</evidence>
<dbReference type="EMBL" id="BSXU01001890">
    <property type="protein sequence ID" value="GMG32091.1"/>
    <property type="molecule type" value="Genomic_DNA"/>
</dbReference>
<dbReference type="InterPro" id="IPR036412">
    <property type="entry name" value="HAD-like_sf"/>
</dbReference>
<feature type="binding site" evidence="16">
    <location>
        <position position="383"/>
    </location>
    <ligand>
        <name>Mg(2+)</name>
        <dbReference type="ChEBI" id="CHEBI:18420"/>
    </ligand>
</feature>
<feature type="transmembrane region" description="Helical" evidence="17">
    <location>
        <begin position="1076"/>
        <end position="1096"/>
    </location>
</feature>
<dbReference type="SUPFAM" id="SSF81653">
    <property type="entry name" value="Calcium ATPase, transduction domain A"/>
    <property type="match status" value="1"/>
</dbReference>
<dbReference type="PANTHER" id="PTHR24092">
    <property type="entry name" value="PROBABLE PHOSPHOLIPID-TRANSPORTING ATPASE"/>
    <property type="match status" value="1"/>
</dbReference>
<name>A0A9W6YSL1_AMBMO</name>
<dbReference type="InterPro" id="IPR018303">
    <property type="entry name" value="ATPase_P-typ_P_site"/>
</dbReference>
<dbReference type="Gene3D" id="3.40.1110.10">
    <property type="entry name" value="Calcium-transporting ATPase, cytoplasmic domain N"/>
    <property type="match status" value="1"/>
</dbReference>
<dbReference type="SFLD" id="SFLDS00003">
    <property type="entry name" value="Haloacid_Dehalogenase"/>
    <property type="match status" value="1"/>
</dbReference>
<dbReference type="SFLD" id="SFLDG00002">
    <property type="entry name" value="C1.7:_P-type_atpase_like"/>
    <property type="match status" value="1"/>
</dbReference>
<evidence type="ECO:0000256" key="3">
    <source>
        <dbReference type="ARBA" id="ARBA00022448"/>
    </source>
</evidence>
<feature type="binding site" evidence="15">
    <location>
        <position position="383"/>
    </location>
    <ligand>
        <name>ATP</name>
        <dbReference type="ChEBI" id="CHEBI:30616"/>
    </ligand>
</feature>
<dbReference type="PROSITE" id="PS00154">
    <property type="entry name" value="ATPASE_E1_E2"/>
    <property type="match status" value="1"/>
</dbReference>
<evidence type="ECO:0000256" key="12">
    <source>
        <dbReference type="ARBA" id="ARBA00034036"/>
    </source>
</evidence>
<dbReference type="PRINTS" id="PR00119">
    <property type="entry name" value="CATATPASE"/>
</dbReference>
<dbReference type="Pfam" id="PF00122">
    <property type="entry name" value="E1-E2_ATPase"/>
    <property type="match status" value="1"/>
</dbReference>
<dbReference type="InterPro" id="IPR006539">
    <property type="entry name" value="P-type_ATPase_IV"/>
</dbReference>
<dbReference type="OrthoDB" id="377733at2759"/>
<feature type="transmembrane region" description="Helical" evidence="17">
    <location>
        <begin position="262"/>
        <end position="283"/>
    </location>
</feature>
<dbReference type="Gene3D" id="3.40.50.1000">
    <property type="entry name" value="HAD superfamily/HAD-like"/>
    <property type="match status" value="1"/>
</dbReference>
<feature type="binding site" evidence="15">
    <location>
        <position position="833"/>
    </location>
    <ligand>
        <name>ATP</name>
        <dbReference type="ChEBI" id="CHEBI:30616"/>
    </ligand>
</feature>
<comment type="caution">
    <text evidence="21">The sequence shown here is derived from an EMBL/GenBank/DDBJ whole genome shotgun (WGS) entry which is preliminary data.</text>
</comment>
<comment type="catalytic activity">
    <reaction evidence="12 17">
        <text>ATP + H2O + phospholipidSide 1 = ADP + phosphate + phospholipidSide 2.</text>
        <dbReference type="EC" id="7.6.2.1"/>
    </reaction>
</comment>
<dbReference type="InterPro" id="IPR008250">
    <property type="entry name" value="ATPase_P-typ_transduc_dom_A_sf"/>
</dbReference>
<feature type="binding site" evidence="15">
    <location>
        <position position="696"/>
    </location>
    <ligand>
        <name>ATP</name>
        <dbReference type="ChEBI" id="CHEBI:30616"/>
    </ligand>
</feature>
<keyword evidence="11 17" id="KW-0472">Membrane</keyword>
<dbReference type="GO" id="GO:0005524">
    <property type="term" value="F:ATP binding"/>
    <property type="evidence" value="ECO:0007669"/>
    <property type="project" value="UniProtKB-UniRule"/>
</dbReference>
<dbReference type="InterPro" id="IPR023299">
    <property type="entry name" value="ATPase_P-typ_cyto_dom_N"/>
</dbReference>
<comment type="subcellular location">
    <subcellularLocation>
        <location evidence="1">Endomembrane system</location>
        <topology evidence="1">Multi-pass membrane protein</topology>
    </subcellularLocation>
    <subcellularLocation>
        <location evidence="17">Membrane</location>
        <topology evidence="17">Multi-pass membrane protein</topology>
    </subcellularLocation>
</comment>
<feature type="binding site" evidence="16">
    <location>
        <position position="830"/>
    </location>
    <ligand>
        <name>Mg(2+)</name>
        <dbReference type="ChEBI" id="CHEBI:18420"/>
    </ligand>
</feature>
<evidence type="ECO:0000256" key="16">
    <source>
        <dbReference type="PIRSR" id="PIRSR606539-3"/>
    </source>
</evidence>
<feature type="binding site" evidence="15">
    <location>
        <position position="834"/>
    </location>
    <ligand>
        <name>ATP</name>
        <dbReference type="ChEBI" id="CHEBI:30616"/>
    </ligand>
</feature>
<feature type="domain" description="P-type ATPase C-terminal" evidence="20">
    <location>
        <begin position="856"/>
        <end position="1106"/>
    </location>
</feature>
<evidence type="ECO:0000259" key="19">
    <source>
        <dbReference type="Pfam" id="PF00122"/>
    </source>
</evidence>